<dbReference type="AlphaFoldDB" id="A0A6C0BL74"/>
<dbReference type="EMBL" id="MN739197">
    <property type="protein sequence ID" value="QHS93125.1"/>
    <property type="molecule type" value="Genomic_DNA"/>
</dbReference>
<accession>A0A6C0BL74</accession>
<sequence length="109" mass="13175">MSSQWLSEVIEQAIKDRDHRHQLERDNEGFIRDMKLRDLELDHKMQLAGLNSIMKFKMKNTSDPQRHRELQEKYDAQVLQSVREYNELVDRLLNPPRSEILEEYGTKHR</sequence>
<organism evidence="1">
    <name type="scientific">viral metagenome</name>
    <dbReference type="NCBI Taxonomy" id="1070528"/>
    <lineage>
        <taxon>unclassified sequences</taxon>
        <taxon>metagenomes</taxon>
        <taxon>organismal metagenomes</taxon>
    </lineage>
</organism>
<reference evidence="1" key="1">
    <citation type="journal article" date="2020" name="Nature">
        <title>Giant virus diversity and host interactions through global metagenomics.</title>
        <authorList>
            <person name="Schulz F."/>
            <person name="Roux S."/>
            <person name="Paez-Espino D."/>
            <person name="Jungbluth S."/>
            <person name="Walsh D.A."/>
            <person name="Denef V.J."/>
            <person name="McMahon K.D."/>
            <person name="Konstantinidis K.T."/>
            <person name="Eloe-Fadrosh E.A."/>
            <person name="Kyrpides N.C."/>
            <person name="Woyke T."/>
        </authorList>
    </citation>
    <scope>NUCLEOTIDE SEQUENCE</scope>
    <source>
        <strain evidence="1">GVMAG-M-3300017651-5</strain>
    </source>
</reference>
<evidence type="ECO:0000313" key="1">
    <source>
        <dbReference type="EMBL" id="QHS93125.1"/>
    </source>
</evidence>
<protein>
    <submittedName>
        <fullName evidence="1">Uncharacterized protein</fullName>
    </submittedName>
</protein>
<proteinExistence type="predicted"/>
<name>A0A6C0BL74_9ZZZZ</name>